<evidence type="ECO:0000313" key="1">
    <source>
        <dbReference type="EMBL" id="KAI4325878.1"/>
    </source>
</evidence>
<protein>
    <submittedName>
        <fullName evidence="1">Uncharacterized protein</fullName>
    </submittedName>
</protein>
<dbReference type="Proteomes" id="UP001057402">
    <property type="component" value="Chromosome 9"/>
</dbReference>
<name>A0ACB9MQ98_9MYRT</name>
<organism evidence="1 2">
    <name type="scientific">Melastoma candidum</name>
    <dbReference type="NCBI Taxonomy" id="119954"/>
    <lineage>
        <taxon>Eukaryota</taxon>
        <taxon>Viridiplantae</taxon>
        <taxon>Streptophyta</taxon>
        <taxon>Embryophyta</taxon>
        <taxon>Tracheophyta</taxon>
        <taxon>Spermatophyta</taxon>
        <taxon>Magnoliopsida</taxon>
        <taxon>eudicotyledons</taxon>
        <taxon>Gunneridae</taxon>
        <taxon>Pentapetalae</taxon>
        <taxon>rosids</taxon>
        <taxon>malvids</taxon>
        <taxon>Myrtales</taxon>
        <taxon>Melastomataceae</taxon>
        <taxon>Melastomatoideae</taxon>
        <taxon>Melastomateae</taxon>
        <taxon>Melastoma</taxon>
    </lineage>
</organism>
<reference evidence="2" key="1">
    <citation type="journal article" date="2023" name="Front. Plant Sci.">
        <title>Chromosomal-level genome assembly of Melastoma candidum provides insights into trichome evolution.</title>
        <authorList>
            <person name="Zhong Y."/>
            <person name="Wu W."/>
            <person name="Sun C."/>
            <person name="Zou P."/>
            <person name="Liu Y."/>
            <person name="Dai S."/>
            <person name="Zhou R."/>
        </authorList>
    </citation>
    <scope>NUCLEOTIDE SEQUENCE [LARGE SCALE GENOMIC DNA]</scope>
</reference>
<keyword evidence="2" id="KW-1185">Reference proteome</keyword>
<evidence type="ECO:0000313" key="2">
    <source>
        <dbReference type="Proteomes" id="UP001057402"/>
    </source>
</evidence>
<sequence>MARTILLESEVAKNFWAETVSTACYISNRVHLRLSLGKSPYELYKGRKPNISYFHPFGIRYTLASAYQKSRACSVEQELGTPQEWKEVLPSTGVLCKSLDLLIQRDSIASCMGAAGVENSTLGTRCAVQ</sequence>
<proteinExistence type="predicted"/>
<comment type="caution">
    <text evidence="1">The sequence shown here is derived from an EMBL/GenBank/DDBJ whole genome shotgun (WGS) entry which is preliminary data.</text>
</comment>
<gene>
    <name evidence="1" type="ORF">MLD38_031242</name>
</gene>
<dbReference type="EMBL" id="CM042888">
    <property type="protein sequence ID" value="KAI4325878.1"/>
    <property type="molecule type" value="Genomic_DNA"/>
</dbReference>
<accession>A0ACB9MQ98</accession>